<proteinExistence type="predicted"/>
<dbReference type="VEuPathDB" id="FungiDB:H310_04621"/>
<comment type="caution">
    <text evidence="1">The sequence shown here is derived from an EMBL/GenBank/DDBJ whole genome shotgun (WGS) entry which is preliminary data.</text>
</comment>
<dbReference type="EMBL" id="QUSY01002729">
    <property type="protein sequence ID" value="RHY20141.1"/>
    <property type="molecule type" value="Genomic_DNA"/>
</dbReference>
<name>A0A418AGQ2_9STRA</name>
<dbReference type="Gene3D" id="3.30.420.10">
    <property type="entry name" value="Ribonuclease H-like superfamily/Ribonuclease H"/>
    <property type="match status" value="1"/>
</dbReference>
<gene>
    <name evidence="1" type="ORF">DYB32_010098</name>
</gene>
<accession>A0A418AGQ2</accession>
<evidence type="ECO:0000313" key="1">
    <source>
        <dbReference type="EMBL" id="RHY20141.1"/>
    </source>
</evidence>
<dbReference type="AlphaFoldDB" id="A0A418AGQ2"/>
<dbReference type="Proteomes" id="UP000285060">
    <property type="component" value="Unassembled WGS sequence"/>
</dbReference>
<organism evidence="1 2">
    <name type="scientific">Aphanomyces invadans</name>
    <dbReference type="NCBI Taxonomy" id="157072"/>
    <lineage>
        <taxon>Eukaryota</taxon>
        <taxon>Sar</taxon>
        <taxon>Stramenopiles</taxon>
        <taxon>Oomycota</taxon>
        <taxon>Saprolegniomycetes</taxon>
        <taxon>Saprolegniales</taxon>
        <taxon>Verrucalvaceae</taxon>
        <taxon>Aphanomyces</taxon>
    </lineage>
</organism>
<sequence>MLTKRYFILRLEEKHMTLGYYTSKEDLVLCSETAIALYDTSVEEHCRLERIVEIESEQDFVGRTRCAQRQHCGALERNLNLVQDVWREYQASQTVTAAIPSGNRTTHFTKVPRTKLVIQMVQQFVRGRRSTRTRTTAVDVMMYLKEMYALDFDVEDKKQYAASYRAVQRFLKAQGYKRGSRKGTSTYHLSTANALARDTYVKLMHPHSTTPTRSNVVYSDESYFHHHYKSHHQDLFDPSDDHDVQSKEKHKGRRYCFVAGILNSPTSVSKVMALDIFTGGKPRAKEPQDYHGMFDHAYYVKWFGRNGRKWGYQRSYHSRQREVPQVPAQINTNEWTSQKSLVGRMSTVWDFDHGQ</sequence>
<dbReference type="VEuPathDB" id="FungiDB:H310_12897"/>
<keyword evidence="2" id="KW-1185">Reference proteome</keyword>
<evidence type="ECO:0000313" key="2">
    <source>
        <dbReference type="Proteomes" id="UP000285060"/>
    </source>
</evidence>
<protein>
    <submittedName>
        <fullName evidence="1">Uncharacterized protein</fullName>
    </submittedName>
</protein>
<reference evidence="1 2" key="1">
    <citation type="submission" date="2018-08" db="EMBL/GenBank/DDBJ databases">
        <title>Aphanomyces genome sequencing and annotation.</title>
        <authorList>
            <person name="Minardi D."/>
            <person name="Oidtmann B."/>
            <person name="Van Der Giezen M."/>
            <person name="Studholme D.J."/>
        </authorList>
    </citation>
    <scope>NUCLEOTIDE SEQUENCE [LARGE SCALE GENOMIC DNA]</scope>
    <source>
        <strain evidence="1 2">NJM0002</strain>
    </source>
</reference>
<dbReference type="GO" id="GO:0003676">
    <property type="term" value="F:nucleic acid binding"/>
    <property type="evidence" value="ECO:0007669"/>
    <property type="project" value="InterPro"/>
</dbReference>
<dbReference type="InterPro" id="IPR036397">
    <property type="entry name" value="RNaseH_sf"/>
</dbReference>